<dbReference type="EMBL" id="RCNU01000002">
    <property type="protein sequence ID" value="RWQ97823.1"/>
    <property type="molecule type" value="Genomic_DNA"/>
</dbReference>
<dbReference type="Pfam" id="PF24539">
    <property type="entry name" value="DUF7600"/>
    <property type="match status" value="1"/>
</dbReference>
<keyword evidence="4" id="KW-1185">Reference proteome</keyword>
<dbReference type="InterPro" id="IPR056021">
    <property type="entry name" value="DUF7600"/>
</dbReference>
<dbReference type="GeneID" id="39594821"/>
<dbReference type="STRING" id="264951.A0A443I186"/>
<dbReference type="Pfam" id="PF12937">
    <property type="entry name" value="F-box-like"/>
    <property type="match status" value="1"/>
</dbReference>
<evidence type="ECO:0000313" key="4">
    <source>
        <dbReference type="Proteomes" id="UP000283841"/>
    </source>
</evidence>
<gene>
    <name evidence="3" type="ORF">C8Q69DRAFT_151035</name>
</gene>
<proteinExistence type="predicted"/>
<sequence>MEECPNVYCPFCGVILLADRADELVSPPRKRPWLGEIRAIFTTGNKDTPPSLSGLGIIHTRSILAAPLKSDLSYRDATTLNNIKLFQSKTRETNWGYGFHNLCWQLFFARLSRTDNLDDALNCIFDLLYTTSCPSFSCFDFGHDYKGAAATHKPTGRPLPIDMSSPLFADPYTIPSLDDLESHASKVLSTNCSAKNAVLEPTSNGLGHLLGRLPLELLYKVLSYLRLTQVAHLRLVNRHFALVARRETLPHSFWRSRFTVSGEQGFLCPDLSVRRDWYRLFLGTRFCLQAKNAPLINRRRIWTLLGSFDSLVERYRNQRLLGSEIYNETDNKWTQRLSTLSSGGLSESFQGVHSLCARLSYDSNQLTDGCRVQQFRLVEFPRRFSKDGGNIRVSTVHIGTRCYISGIEFQDAQVSRTKLSSMGFLTANAESIHIPPSAKIKTVEVAFRATGLVGIQLHFIEHEPSHWIGQNEGKGVVYGSLVVPENSATFHMVAGLDVYKIVALSLVQRATMTLSDDHDALFDSTSDLIQSHLWTPRIPIYAGLVLSSLEPQQTGSTFEPLINIDFGGLRGKLLSSLTRMVIYMVGDYSPIIGVRFFYTDKSVEFGNSGGVALSFLIDGPNGERISDIEMTVGDLQDGIGGIGSLKVSTNRGRQMLFTGLRRRSELFSREKLRPELPRGIVTTGLIATTTQFRYKTYFSRIGLQGQPSDEGYHQRSRRSVDHAHNLSESQASYDKELAFCMRTKGQSVYGTYASLIGVRRVQVSTRSSEESQLPSSICGLRFDYHDWYNSSTIIGQWMNEGDAMDFSRDEEVRSVTIWMRMVDRRSTNVGQGRVTAIKIDTTRNRSKTFLCGSSNGCMRHHYQSGTHEYLNGLTWLLSSSFDLVRAISVMKDTFGSSRLLLLPSQISPVDQVQKLFFHTASTDELGPVTSITAYFQERVIIGLAFSYKSKKTGIIGSPADSHQCVNVNDGSRVVRFSVTISGYSVTEIEV</sequence>
<dbReference type="InterPro" id="IPR036404">
    <property type="entry name" value="Jacalin-like_lectin_dom_sf"/>
</dbReference>
<comment type="caution">
    <text evidence="3">The sequence shown here is derived from an EMBL/GenBank/DDBJ whole genome shotgun (WGS) entry which is preliminary data.</text>
</comment>
<evidence type="ECO:0000313" key="3">
    <source>
        <dbReference type="EMBL" id="RWQ97823.1"/>
    </source>
</evidence>
<dbReference type="VEuPathDB" id="FungiDB:C8Q69DRAFT_151035"/>
<organism evidence="3 4">
    <name type="scientific">Byssochlamys spectabilis</name>
    <name type="common">Paecilomyces variotii</name>
    <dbReference type="NCBI Taxonomy" id="264951"/>
    <lineage>
        <taxon>Eukaryota</taxon>
        <taxon>Fungi</taxon>
        <taxon>Dikarya</taxon>
        <taxon>Ascomycota</taxon>
        <taxon>Pezizomycotina</taxon>
        <taxon>Eurotiomycetes</taxon>
        <taxon>Eurotiomycetidae</taxon>
        <taxon>Eurotiales</taxon>
        <taxon>Thermoascaceae</taxon>
        <taxon>Paecilomyces</taxon>
    </lineage>
</organism>
<dbReference type="RefSeq" id="XP_028487468.1">
    <property type="nucleotide sequence ID" value="XM_028625544.1"/>
</dbReference>
<dbReference type="Gene3D" id="1.20.1280.50">
    <property type="match status" value="1"/>
</dbReference>
<dbReference type="PROSITE" id="PS50181">
    <property type="entry name" value="FBOX"/>
    <property type="match status" value="1"/>
</dbReference>
<dbReference type="Proteomes" id="UP000283841">
    <property type="component" value="Unassembled WGS sequence"/>
</dbReference>
<feature type="region of interest" description="Disordered" evidence="1">
    <location>
        <begin position="705"/>
        <end position="725"/>
    </location>
</feature>
<reference evidence="3 4" key="1">
    <citation type="journal article" date="2018" name="Front. Microbiol.">
        <title>Genomic and genetic insights into a cosmopolitan fungus, Paecilomyces variotii (Eurotiales).</title>
        <authorList>
            <person name="Urquhart A.S."/>
            <person name="Mondo S.J."/>
            <person name="Makela M.R."/>
            <person name="Hane J.K."/>
            <person name="Wiebenga A."/>
            <person name="He G."/>
            <person name="Mihaltcheva S."/>
            <person name="Pangilinan J."/>
            <person name="Lipzen A."/>
            <person name="Barry K."/>
            <person name="de Vries R.P."/>
            <person name="Grigoriev I.V."/>
            <person name="Idnurm A."/>
        </authorList>
    </citation>
    <scope>NUCLEOTIDE SEQUENCE [LARGE SCALE GENOMIC DNA]</scope>
    <source>
        <strain evidence="3 4">CBS 101075</strain>
    </source>
</reference>
<name>A0A443I186_BYSSP</name>
<accession>A0A443I186</accession>
<dbReference type="SUPFAM" id="SSF81383">
    <property type="entry name" value="F-box domain"/>
    <property type="match status" value="1"/>
</dbReference>
<dbReference type="InterPro" id="IPR036047">
    <property type="entry name" value="F-box-like_dom_sf"/>
</dbReference>
<feature type="compositionally biased region" description="Basic and acidic residues" evidence="1">
    <location>
        <begin position="710"/>
        <end position="725"/>
    </location>
</feature>
<dbReference type="InterPro" id="IPR001810">
    <property type="entry name" value="F-box_dom"/>
</dbReference>
<evidence type="ECO:0000256" key="1">
    <source>
        <dbReference type="SAM" id="MobiDB-lite"/>
    </source>
</evidence>
<feature type="domain" description="F-box" evidence="2">
    <location>
        <begin position="207"/>
        <end position="257"/>
    </location>
</feature>
<dbReference type="AlphaFoldDB" id="A0A443I186"/>
<dbReference type="SUPFAM" id="SSF51101">
    <property type="entry name" value="Mannose-binding lectins"/>
    <property type="match status" value="1"/>
</dbReference>
<evidence type="ECO:0000259" key="2">
    <source>
        <dbReference type="PROSITE" id="PS50181"/>
    </source>
</evidence>
<protein>
    <recommendedName>
        <fullName evidence="2">F-box domain-containing protein</fullName>
    </recommendedName>
</protein>